<dbReference type="GO" id="GO:0005737">
    <property type="term" value="C:cytoplasm"/>
    <property type="evidence" value="ECO:0007669"/>
    <property type="project" value="TreeGrafter"/>
</dbReference>
<evidence type="ECO:0000256" key="3">
    <source>
        <dbReference type="ARBA" id="ARBA00023004"/>
    </source>
</evidence>
<keyword evidence="4" id="KW-0349">Heme</keyword>
<dbReference type="GO" id="GO:0019441">
    <property type="term" value="P:L-tryptophan catabolic process to kynurenine"/>
    <property type="evidence" value="ECO:0007669"/>
    <property type="project" value="InterPro"/>
</dbReference>
<keyword evidence="6" id="KW-1185">Reference proteome</keyword>
<dbReference type="EMBL" id="JARQWQ010000005">
    <property type="protein sequence ID" value="KAK2572086.1"/>
    <property type="molecule type" value="Genomic_DNA"/>
</dbReference>
<evidence type="ECO:0000313" key="5">
    <source>
        <dbReference type="EMBL" id="KAK2572086.1"/>
    </source>
</evidence>
<dbReference type="PANTHER" id="PTHR28657:SF5">
    <property type="entry name" value="INDOLEAMINE 2,3-DIOXYGENASE"/>
    <property type="match status" value="1"/>
</dbReference>
<evidence type="ECO:0000256" key="4">
    <source>
        <dbReference type="PIRSR" id="PIRSR600898-1"/>
    </source>
</evidence>
<keyword evidence="3 4" id="KW-0408">Iron</keyword>
<organism evidence="5 6">
    <name type="scientific">Acropora cervicornis</name>
    <name type="common">Staghorn coral</name>
    <dbReference type="NCBI Taxonomy" id="6130"/>
    <lineage>
        <taxon>Eukaryota</taxon>
        <taxon>Metazoa</taxon>
        <taxon>Cnidaria</taxon>
        <taxon>Anthozoa</taxon>
        <taxon>Hexacorallia</taxon>
        <taxon>Scleractinia</taxon>
        <taxon>Astrocoeniina</taxon>
        <taxon>Acroporidae</taxon>
        <taxon>Acropora</taxon>
    </lineage>
</organism>
<dbReference type="GO" id="GO:0046872">
    <property type="term" value="F:metal ion binding"/>
    <property type="evidence" value="ECO:0007669"/>
    <property type="project" value="UniProtKB-KW"/>
</dbReference>
<accession>A0AAD9VF12</accession>
<dbReference type="PANTHER" id="PTHR28657">
    <property type="entry name" value="INDOLEAMINE 2,3-DIOXYGENASE"/>
    <property type="match status" value="1"/>
</dbReference>
<keyword evidence="2 4" id="KW-0479">Metal-binding</keyword>
<protein>
    <submittedName>
        <fullName evidence="5">Indoleamine 2</fullName>
    </submittedName>
</protein>
<dbReference type="SUPFAM" id="SSF140959">
    <property type="entry name" value="Indolic compounds 2,3-dioxygenase-like"/>
    <property type="match status" value="1"/>
</dbReference>
<proteinExistence type="inferred from homology"/>
<reference evidence="5" key="1">
    <citation type="journal article" date="2023" name="G3 (Bethesda)">
        <title>Whole genome assembly and annotation of the endangered Caribbean coral Acropora cervicornis.</title>
        <authorList>
            <person name="Selwyn J.D."/>
            <person name="Vollmer S.V."/>
        </authorList>
    </citation>
    <scope>NUCLEOTIDE SEQUENCE</scope>
    <source>
        <strain evidence="5">K2</strain>
    </source>
</reference>
<dbReference type="InterPro" id="IPR000898">
    <property type="entry name" value="Indolamine_dOase"/>
</dbReference>
<dbReference type="GO" id="GO:0020037">
    <property type="term" value="F:heme binding"/>
    <property type="evidence" value="ECO:0007669"/>
    <property type="project" value="InterPro"/>
</dbReference>
<comment type="caution">
    <text evidence="5">The sequence shown here is derived from an EMBL/GenBank/DDBJ whole genome shotgun (WGS) entry which is preliminary data.</text>
</comment>
<dbReference type="AlphaFoldDB" id="A0AAD9VF12"/>
<feature type="non-terminal residue" evidence="5">
    <location>
        <position position="267"/>
    </location>
</feature>
<dbReference type="Proteomes" id="UP001249851">
    <property type="component" value="Unassembled WGS sequence"/>
</dbReference>
<evidence type="ECO:0000313" key="6">
    <source>
        <dbReference type="Proteomes" id="UP001249851"/>
    </source>
</evidence>
<reference evidence="5" key="2">
    <citation type="journal article" date="2023" name="Science">
        <title>Genomic signatures of disease resistance in endangered staghorn corals.</title>
        <authorList>
            <person name="Vollmer S.V."/>
            <person name="Selwyn J.D."/>
            <person name="Despard B.A."/>
            <person name="Roesel C.L."/>
        </authorList>
    </citation>
    <scope>NUCLEOTIDE SEQUENCE</scope>
    <source>
        <strain evidence="5">K2</strain>
    </source>
</reference>
<gene>
    <name evidence="5" type="ORF">P5673_003533</name>
</gene>
<dbReference type="GO" id="GO:0034354">
    <property type="term" value="P:'de novo' NAD+ biosynthetic process from L-tryptophan"/>
    <property type="evidence" value="ECO:0007669"/>
    <property type="project" value="TreeGrafter"/>
</dbReference>
<feature type="non-terminal residue" evidence="5">
    <location>
        <position position="1"/>
    </location>
</feature>
<dbReference type="Pfam" id="PF01231">
    <property type="entry name" value="IDO"/>
    <property type="match status" value="2"/>
</dbReference>
<feature type="binding site" description="proximal binding residue" evidence="4">
    <location>
        <position position="236"/>
    </location>
    <ligand>
        <name>heme b</name>
        <dbReference type="ChEBI" id="CHEBI:60344"/>
    </ligand>
    <ligandPart>
        <name>Fe</name>
        <dbReference type="ChEBI" id="CHEBI:18248"/>
    </ligandPart>
</feature>
<comment type="similarity">
    <text evidence="1">Belongs to the indoleamine 2,3-dioxygenase family.</text>
</comment>
<sequence>QCLPDYFSPWEELARNLPYLVKNPGVLHQRINKLPLLDHCNLSSEDEWKRAHLVLACISHAYVWCKGDAGVAKVLPKCLAVPWVAVANYLGIPPVITHCSFALYNWKYIDPSNNIDVAIMMTGSSSEEGFVKIPILMELEFGRNGLHVSSNMFFLTMSRCMLHLPDKDLFCFIDSKAEDSFLNRMRYYMPPKHRAFIEAVEQGPSIRNFALTRGDPQLLEEYNECVKKLKDFRSSHLQIVARYIVIPGNRGKSNNQLGMAMRGTGGS</sequence>
<dbReference type="GO" id="GO:0004833">
    <property type="term" value="F:L-tryptophan 2,3-dioxygenase activity"/>
    <property type="evidence" value="ECO:0007669"/>
    <property type="project" value="TreeGrafter"/>
</dbReference>
<evidence type="ECO:0000256" key="1">
    <source>
        <dbReference type="ARBA" id="ARBA00007119"/>
    </source>
</evidence>
<dbReference type="GO" id="GO:0033754">
    <property type="term" value="F:indoleamine 2,3-dioxygenase activity"/>
    <property type="evidence" value="ECO:0007669"/>
    <property type="project" value="TreeGrafter"/>
</dbReference>
<evidence type="ECO:0000256" key="2">
    <source>
        <dbReference type="ARBA" id="ARBA00022723"/>
    </source>
</evidence>
<name>A0AAD9VF12_ACRCE</name>
<dbReference type="InterPro" id="IPR037217">
    <property type="entry name" value="Trp/Indoleamine_2_3_dOase-like"/>
</dbReference>
<dbReference type="Gene3D" id="1.20.58.480">
    <property type="match status" value="1"/>
</dbReference>